<evidence type="ECO:0000313" key="1">
    <source>
        <dbReference type="EMBL" id="KKN21885.1"/>
    </source>
</evidence>
<dbReference type="AlphaFoldDB" id="A0A0F9NQZ7"/>
<organism evidence="1">
    <name type="scientific">marine sediment metagenome</name>
    <dbReference type="NCBI Taxonomy" id="412755"/>
    <lineage>
        <taxon>unclassified sequences</taxon>
        <taxon>metagenomes</taxon>
        <taxon>ecological metagenomes</taxon>
    </lineage>
</organism>
<proteinExistence type="predicted"/>
<dbReference type="SUPFAM" id="SSF48452">
    <property type="entry name" value="TPR-like"/>
    <property type="match status" value="1"/>
</dbReference>
<gene>
    <name evidence="1" type="ORF">LCGC14_0920710</name>
</gene>
<dbReference type="Pfam" id="PF14559">
    <property type="entry name" value="TPR_19"/>
    <property type="match status" value="1"/>
</dbReference>
<comment type="caution">
    <text evidence="1">The sequence shown here is derived from an EMBL/GenBank/DDBJ whole genome shotgun (WGS) entry which is preliminary data.</text>
</comment>
<reference evidence="1" key="1">
    <citation type="journal article" date="2015" name="Nature">
        <title>Complex archaea that bridge the gap between prokaryotes and eukaryotes.</title>
        <authorList>
            <person name="Spang A."/>
            <person name="Saw J.H."/>
            <person name="Jorgensen S.L."/>
            <person name="Zaremba-Niedzwiedzka K."/>
            <person name="Martijn J."/>
            <person name="Lind A.E."/>
            <person name="van Eijk R."/>
            <person name="Schleper C."/>
            <person name="Guy L."/>
            <person name="Ettema T.J."/>
        </authorList>
    </citation>
    <scope>NUCLEOTIDE SEQUENCE</scope>
</reference>
<dbReference type="Gene3D" id="1.25.40.10">
    <property type="entry name" value="Tetratricopeptide repeat domain"/>
    <property type="match status" value="1"/>
</dbReference>
<protein>
    <submittedName>
        <fullName evidence="1">Uncharacterized protein</fullName>
    </submittedName>
</protein>
<dbReference type="InterPro" id="IPR019734">
    <property type="entry name" value="TPR_rpt"/>
</dbReference>
<dbReference type="EMBL" id="LAZR01003110">
    <property type="protein sequence ID" value="KKN21885.1"/>
    <property type="molecule type" value="Genomic_DNA"/>
</dbReference>
<name>A0A0F9NQZ7_9ZZZZ</name>
<dbReference type="PROSITE" id="PS50005">
    <property type="entry name" value="TPR"/>
    <property type="match status" value="1"/>
</dbReference>
<dbReference type="InterPro" id="IPR011990">
    <property type="entry name" value="TPR-like_helical_dom_sf"/>
</dbReference>
<sequence>MKYYWSLVSGSSLASEVLGLGSERVGVNYKSDLRHAKKAIKKDRSFADAYTAQGYAIASRKHDDKWFEESLVYLEKALSIDNDNERALFYLAECYFEAHKYEQALEYFTKTIERNCSYAERSDKRIAFVKKIAKAEPLTDKGWEIAEKDNINRADLCILLIEELKLKNLLHRYRPEQFAKLFDKDFSIRMKNVKVKSEIDNNKSLQVGR</sequence>
<accession>A0A0F9NQZ7</accession>
<dbReference type="SMART" id="SM00028">
    <property type="entry name" value="TPR"/>
    <property type="match status" value="2"/>
</dbReference>